<keyword evidence="2 8" id="KW-0597">Phosphoprotein</keyword>
<dbReference type="GO" id="GO:0000976">
    <property type="term" value="F:transcription cis-regulatory region binding"/>
    <property type="evidence" value="ECO:0007669"/>
    <property type="project" value="TreeGrafter"/>
</dbReference>
<proteinExistence type="predicted"/>
<evidence type="ECO:0000259" key="11">
    <source>
        <dbReference type="PROSITE" id="PS51755"/>
    </source>
</evidence>
<dbReference type="Gene3D" id="6.10.250.690">
    <property type="match status" value="1"/>
</dbReference>
<evidence type="ECO:0000256" key="6">
    <source>
        <dbReference type="ARBA" id="ARBA00023163"/>
    </source>
</evidence>
<dbReference type="Gene3D" id="1.10.10.10">
    <property type="entry name" value="Winged helix-like DNA-binding domain superfamily/Winged helix DNA-binding domain"/>
    <property type="match status" value="1"/>
</dbReference>
<dbReference type="RefSeq" id="WP_047808558.1">
    <property type="nucleotide sequence ID" value="NZ_LDZY01000002.1"/>
</dbReference>
<protein>
    <recommendedName>
        <fullName evidence="1">Stage 0 sporulation protein A homolog</fullName>
    </recommendedName>
</protein>
<dbReference type="InterPro" id="IPR039420">
    <property type="entry name" value="WalR-like"/>
</dbReference>
<dbReference type="Proteomes" id="UP000036356">
    <property type="component" value="Unassembled WGS sequence"/>
</dbReference>
<evidence type="ECO:0000256" key="1">
    <source>
        <dbReference type="ARBA" id="ARBA00018672"/>
    </source>
</evidence>
<evidence type="ECO:0000259" key="10">
    <source>
        <dbReference type="PROSITE" id="PS50110"/>
    </source>
</evidence>
<keyword evidence="5 9" id="KW-0238">DNA-binding</keyword>
<dbReference type="Pfam" id="PF00486">
    <property type="entry name" value="Trans_reg_C"/>
    <property type="match status" value="1"/>
</dbReference>
<dbReference type="GO" id="GO:0032993">
    <property type="term" value="C:protein-DNA complex"/>
    <property type="evidence" value="ECO:0007669"/>
    <property type="project" value="TreeGrafter"/>
</dbReference>
<dbReference type="GO" id="GO:0000156">
    <property type="term" value="F:phosphorelay response regulator activity"/>
    <property type="evidence" value="ECO:0007669"/>
    <property type="project" value="TreeGrafter"/>
</dbReference>
<evidence type="ECO:0000313" key="12">
    <source>
        <dbReference type="EMBL" id="KLU67409.1"/>
    </source>
</evidence>
<evidence type="ECO:0000256" key="8">
    <source>
        <dbReference type="PROSITE-ProRule" id="PRU00169"/>
    </source>
</evidence>
<dbReference type="GO" id="GO:0005829">
    <property type="term" value="C:cytosol"/>
    <property type="evidence" value="ECO:0007669"/>
    <property type="project" value="TreeGrafter"/>
</dbReference>
<sequence length="218" mass="25239">MAHILIIEDEKSISDLIAMNLELVGHTSQQAYNGPEALNYMKQNTYSLIIMDIMLPGLDGFTLMEYVSENTPVIFLTAMGNLADRVKGLKLGADDYIVKPFETIELLARIEAVLRRTQRSTNTFSLDKTVVNLESRIVTVDDREIELTLREYELLEILIKNKNIALSREKLLKMAWNYDYLGETRTVDVHIQKLRKKLNWEQRIKTVYKLGYRLEVDP</sequence>
<feature type="domain" description="OmpR/PhoB-type" evidence="11">
    <location>
        <begin position="121"/>
        <end position="216"/>
    </location>
</feature>
<comment type="caution">
    <text evidence="12">The sequence shown here is derived from an EMBL/GenBank/DDBJ whole genome shotgun (WGS) entry which is preliminary data.</text>
</comment>
<dbReference type="PATRIC" id="fig|476652.3.peg.634"/>
<feature type="DNA-binding region" description="OmpR/PhoB-type" evidence="9">
    <location>
        <begin position="121"/>
        <end position="216"/>
    </location>
</feature>
<comment type="function">
    <text evidence="7">May play the central regulatory role in sporulation. It may be an element of the effector pathway responsible for the activation of sporulation genes in response to nutritional stress. Spo0A may act in concert with spo0H (a sigma factor) to control the expression of some genes that are critical to the sporulation process.</text>
</comment>
<evidence type="ECO:0000256" key="3">
    <source>
        <dbReference type="ARBA" id="ARBA00023012"/>
    </source>
</evidence>
<dbReference type="InterPro" id="IPR036388">
    <property type="entry name" value="WH-like_DNA-bd_sf"/>
</dbReference>
<feature type="domain" description="Response regulatory" evidence="10">
    <location>
        <begin position="3"/>
        <end position="114"/>
    </location>
</feature>
<dbReference type="PROSITE" id="PS50110">
    <property type="entry name" value="RESPONSE_REGULATORY"/>
    <property type="match status" value="1"/>
</dbReference>
<accession>A0A0J1FVE3</accession>
<evidence type="ECO:0000313" key="13">
    <source>
        <dbReference type="Proteomes" id="UP000036356"/>
    </source>
</evidence>
<name>A0A0J1FVE3_9FIRM</name>
<keyword evidence="6" id="KW-0804">Transcription</keyword>
<dbReference type="InterPro" id="IPR011006">
    <property type="entry name" value="CheY-like_superfamily"/>
</dbReference>
<dbReference type="GO" id="GO:0006355">
    <property type="term" value="P:regulation of DNA-templated transcription"/>
    <property type="evidence" value="ECO:0007669"/>
    <property type="project" value="InterPro"/>
</dbReference>
<dbReference type="InterPro" id="IPR001789">
    <property type="entry name" value="Sig_transdc_resp-reg_receiver"/>
</dbReference>
<evidence type="ECO:0000256" key="9">
    <source>
        <dbReference type="PROSITE-ProRule" id="PRU01091"/>
    </source>
</evidence>
<dbReference type="Pfam" id="PF00072">
    <property type="entry name" value="Response_reg"/>
    <property type="match status" value="1"/>
</dbReference>
<dbReference type="PANTHER" id="PTHR48111:SF1">
    <property type="entry name" value="TWO-COMPONENT RESPONSE REGULATOR ORR33"/>
    <property type="match status" value="1"/>
</dbReference>
<dbReference type="InterPro" id="IPR001867">
    <property type="entry name" value="OmpR/PhoB-type_DNA-bd"/>
</dbReference>
<gene>
    <name evidence="12" type="primary">srrA_2</name>
    <name evidence="12" type="ORF">DEAC_c06210</name>
</gene>
<dbReference type="SUPFAM" id="SSF52172">
    <property type="entry name" value="CheY-like"/>
    <property type="match status" value="1"/>
</dbReference>
<reference evidence="12 13" key="1">
    <citation type="submission" date="2015-06" db="EMBL/GenBank/DDBJ databases">
        <title>Draft genome of the moderately acidophilic sulfate reducer Candidatus Desulfosporosinus acididurans strain M1.</title>
        <authorList>
            <person name="Poehlein A."/>
            <person name="Petzsch P."/>
            <person name="Johnson B.D."/>
            <person name="Schloemann M."/>
            <person name="Daniel R."/>
            <person name="Muehling M."/>
        </authorList>
    </citation>
    <scope>NUCLEOTIDE SEQUENCE [LARGE SCALE GENOMIC DNA]</scope>
    <source>
        <strain evidence="12 13">M1</strain>
    </source>
</reference>
<feature type="modified residue" description="4-aspartylphosphate" evidence="8">
    <location>
        <position position="52"/>
    </location>
</feature>
<keyword evidence="3" id="KW-0902">Two-component regulatory system</keyword>
<dbReference type="EMBL" id="LDZY01000002">
    <property type="protein sequence ID" value="KLU67409.1"/>
    <property type="molecule type" value="Genomic_DNA"/>
</dbReference>
<keyword evidence="13" id="KW-1185">Reference proteome</keyword>
<organism evidence="12 13">
    <name type="scientific">Desulfosporosinus acididurans</name>
    <dbReference type="NCBI Taxonomy" id="476652"/>
    <lineage>
        <taxon>Bacteria</taxon>
        <taxon>Bacillati</taxon>
        <taxon>Bacillota</taxon>
        <taxon>Clostridia</taxon>
        <taxon>Eubacteriales</taxon>
        <taxon>Desulfitobacteriaceae</taxon>
        <taxon>Desulfosporosinus</taxon>
    </lineage>
</organism>
<dbReference type="SMART" id="SM00448">
    <property type="entry name" value="REC"/>
    <property type="match status" value="1"/>
</dbReference>
<dbReference type="Gene3D" id="3.40.50.2300">
    <property type="match status" value="1"/>
</dbReference>
<dbReference type="AlphaFoldDB" id="A0A0J1FVE3"/>
<keyword evidence="4" id="KW-0805">Transcription regulation</keyword>
<dbReference type="PANTHER" id="PTHR48111">
    <property type="entry name" value="REGULATOR OF RPOS"/>
    <property type="match status" value="1"/>
</dbReference>
<evidence type="ECO:0000256" key="4">
    <source>
        <dbReference type="ARBA" id="ARBA00023015"/>
    </source>
</evidence>
<evidence type="ECO:0000256" key="7">
    <source>
        <dbReference type="ARBA" id="ARBA00024867"/>
    </source>
</evidence>
<evidence type="ECO:0000256" key="2">
    <source>
        <dbReference type="ARBA" id="ARBA00022553"/>
    </source>
</evidence>
<dbReference type="CDD" id="cd00383">
    <property type="entry name" value="trans_reg_C"/>
    <property type="match status" value="1"/>
</dbReference>
<dbReference type="STRING" id="476652.DEAC_c06210"/>
<dbReference type="PROSITE" id="PS51755">
    <property type="entry name" value="OMPR_PHOB"/>
    <property type="match status" value="1"/>
</dbReference>
<dbReference type="SMART" id="SM00862">
    <property type="entry name" value="Trans_reg_C"/>
    <property type="match status" value="1"/>
</dbReference>
<evidence type="ECO:0000256" key="5">
    <source>
        <dbReference type="ARBA" id="ARBA00023125"/>
    </source>
</evidence>